<feature type="region of interest" description="Disordered" evidence="1">
    <location>
        <begin position="1"/>
        <end position="39"/>
    </location>
</feature>
<accession>A0ABR7RDK6</accession>
<reference evidence="2 3" key="1">
    <citation type="journal article" date="2009" name="Int. J. Syst. Evol. Microbiol.">
        <title>Transfer of Teichococcus ludipueritiae and Muricoccus roseus to the genus Roseomonas, as Roseomonas ludipueritiae comb. nov. and Roseomonas rosea comb. nov., respectively, and emended description of the genus Roseomonas.</title>
        <authorList>
            <person name="Sanchez-Porro C."/>
            <person name="Gallego V."/>
            <person name="Busse H.J."/>
            <person name="Kampfer P."/>
            <person name="Ventosa A."/>
        </authorList>
    </citation>
    <scope>NUCLEOTIDE SEQUENCE [LARGE SCALE GENOMIC DNA]</scope>
    <source>
        <strain evidence="2 3">DSM 14915</strain>
    </source>
</reference>
<evidence type="ECO:0000313" key="2">
    <source>
        <dbReference type="EMBL" id="MBC9179935.1"/>
    </source>
</evidence>
<sequence length="50" mass="5621">MMNYLSIQNPHHAQPALPRGPEAQPASRREAEPTGLTQEEIRRIVLDMLG</sequence>
<evidence type="ECO:0000256" key="1">
    <source>
        <dbReference type="SAM" id="MobiDB-lite"/>
    </source>
</evidence>
<dbReference type="EMBL" id="JACTUZ010000203">
    <property type="protein sequence ID" value="MBC9179935.1"/>
    <property type="molecule type" value="Genomic_DNA"/>
</dbReference>
<gene>
    <name evidence="2" type="ORF">IBL25_23610</name>
</gene>
<keyword evidence="3" id="KW-1185">Reference proteome</keyword>
<name>A0ABR7RDK6_9PROT</name>
<organism evidence="2 3">
    <name type="scientific">Pseudoroseomonas ludipueritiae</name>
    <dbReference type="NCBI Taxonomy" id="198093"/>
    <lineage>
        <taxon>Bacteria</taxon>
        <taxon>Pseudomonadati</taxon>
        <taxon>Pseudomonadota</taxon>
        <taxon>Alphaproteobacteria</taxon>
        <taxon>Acetobacterales</taxon>
        <taxon>Acetobacteraceae</taxon>
        <taxon>Pseudoroseomonas</taxon>
    </lineage>
</organism>
<protein>
    <submittedName>
        <fullName evidence="2">Uncharacterized protein</fullName>
    </submittedName>
</protein>
<proteinExistence type="predicted"/>
<comment type="caution">
    <text evidence="2">The sequence shown here is derived from an EMBL/GenBank/DDBJ whole genome shotgun (WGS) entry which is preliminary data.</text>
</comment>
<dbReference type="Proteomes" id="UP000603940">
    <property type="component" value="Unassembled WGS sequence"/>
</dbReference>
<evidence type="ECO:0000313" key="3">
    <source>
        <dbReference type="Proteomes" id="UP000603940"/>
    </source>
</evidence>
<feature type="compositionally biased region" description="Polar residues" evidence="1">
    <location>
        <begin position="1"/>
        <end position="11"/>
    </location>
</feature>
<dbReference type="RefSeq" id="WP_187780925.1">
    <property type="nucleotide sequence ID" value="NZ_JACTUZ010000203.1"/>
</dbReference>